<gene>
    <name evidence="8" type="ORF">HMPREF1541_10076</name>
</gene>
<dbReference type="GO" id="GO:0006400">
    <property type="term" value="P:tRNA modification"/>
    <property type="evidence" value="ECO:0007669"/>
    <property type="project" value="TreeGrafter"/>
</dbReference>
<comment type="catalytic activity">
    <reaction evidence="5 6">
        <text>queuosine 5'-phosphate + H2O = queuine + D-ribose 5-phosphate</text>
        <dbReference type="Rhea" id="RHEA:75387"/>
        <dbReference type="ChEBI" id="CHEBI:15377"/>
        <dbReference type="ChEBI" id="CHEBI:17433"/>
        <dbReference type="ChEBI" id="CHEBI:78346"/>
        <dbReference type="ChEBI" id="CHEBI:194371"/>
    </reaction>
    <physiologicalReaction direction="left-to-right" evidence="5 6">
        <dbReference type="Rhea" id="RHEA:75388"/>
    </physiologicalReaction>
</comment>
<dbReference type="VEuPathDB" id="FungiDB:HMPREF1541_10076"/>
<evidence type="ECO:0000256" key="2">
    <source>
        <dbReference type="ARBA" id="ARBA00035119"/>
    </source>
</evidence>
<evidence type="ECO:0000313" key="8">
    <source>
        <dbReference type="EMBL" id="ETN45199.1"/>
    </source>
</evidence>
<dbReference type="STRING" id="1220924.W2SBA1"/>
<dbReference type="Proteomes" id="UP000030752">
    <property type="component" value="Unassembled WGS sequence"/>
</dbReference>
<reference evidence="8 9" key="1">
    <citation type="submission" date="2013-03" db="EMBL/GenBank/DDBJ databases">
        <title>The Genome Sequence of Phialophora europaea CBS 101466.</title>
        <authorList>
            <consortium name="The Broad Institute Genomics Platform"/>
            <person name="Cuomo C."/>
            <person name="de Hoog S."/>
            <person name="Gorbushina A."/>
            <person name="Walker B."/>
            <person name="Young S.K."/>
            <person name="Zeng Q."/>
            <person name="Gargeya S."/>
            <person name="Fitzgerald M."/>
            <person name="Haas B."/>
            <person name="Abouelleil A."/>
            <person name="Allen A.W."/>
            <person name="Alvarado L."/>
            <person name="Arachchi H.M."/>
            <person name="Berlin A.M."/>
            <person name="Chapman S.B."/>
            <person name="Gainer-Dewar J."/>
            <person name="Goldberg J."/>
            <person name="Griggs A."/>
            <person name="Gujja S."/>
            <person name="Hansen M."/>
            <person name="Howarth C."/>
            <person name="Imamovic A."/>
            <person name="Ireland A."/>
            <person name="Larimer J."/>
            <person name="McCowan C."/>
            <person name="Murphy C."/>
            <person name="Pearson M."/>
            <person name="Poon T.W."/>
            <person name="Priest M."/>
            <person name="Roberts A."/>
            <person name="Saif S."/>
            <person name="Shea T."/>
            <person name="Sisk P."/>
            <person name="Sykes S."/>
            <person name="Wortman J."/>
            <person name="Nusbaum C."/>
            <person name="Birren B."/>
        </authorList>
    </citation>
    <scope>NUCLEOTIDE SEQUENCE [LARGE SCALE GENOMIC DNA]</scope>
    <source>
        <strain evidence="8 9">CBS 101466</strain>
    </source>
</reference>
<evidence type="ECO:0000256" key="7">
    <source>
        <dbReference type="SAM" id="MobiDB-lite"/>
    </source>
</evidence>
<evidence type="ECO:0000313" key="9">
    <source>
        <dbReference type="Proteomes" id="UP000030752"/>
    </source>
</evidence>
<dbReference type="Pfam" id="PF10343">
    <property type="entry name" value="Q_salvage"/>
    <property type="match status" value="1"/>
</dbReference>
<feature type="compositionally biased region" description="Basic and acidic residues" evidence="7">
    <location>
        <begin position="350"/>
        <end position="361"/>
    </location>
</feature>
<feature type="compositionally biased region" description="Basic residues" evidence="7">
    <location>
        <begin position="491"/>
        <end position="500"/>
    </location>
</feature>
<dbReference type="eggNOG" id="KOG2524">
    <property type="taxonomic scope" value="Eukaryota"/>
</dbReference>
<dbReference type="GO" id="GO:0016787">
    <property type="term" value="F:hydrolase activity"/>
    <property type="evidence" value="ECO:0007669"/>
    <property type="project" value="UniProtKB-KW"/>
</dbReference>
<dbReference type="OrthoDB" id="416777at2759"/>
<keyword evidence="9" id="KW-1185">Reference proteome</keyword>
<dbReference type="AlphaFoldDB" id="W2SBA1"/>
<dbReference type="HOGENOM" id="CLU_036001_2_1_1"/>
<feature type="compositionally biased region" description="Low complexity" evidence="7">
    <location>
        <begin position="366"/>
        <end position="378"/>
    </location>
</feature>
<proteinExistence type="inferred from homology"/>
<dbReference type="GeneID" id="19977415"/>
<comment type="function">
    <text evidence="6">Catalyzes the hydrolysis of queuosine 5'-phosphate, releasing the nucleobase queuine (q). Is required for salvage of queuine from exogenous queuosine (Q) that is imported and then converted to queuosine 5'-phosphate intracellularly.</text>
</comment>
<evidence type="ECO:0000256" key="3">
    <source>
        <dbReference type="ARBA" id="ARBA00035306"/>
    </source>
</evidence>
<dbReference type="EC" id="3.2.2.-" evidence="6"/>
<evidence type="ECO:0000256" key="1">
    <source>
        <dbReference type="ARBA" id="ARBA00022801"/>
    </source>
</evidence>
<name>W2SBA1_CYPE1</name>
<organism evidence="8 9">
    <name type="scientific">Cyphellophora europaea (strain CBS 101466)</name>
    <name type="common">Phialophora europaea</name>
    <dbReference type="NCBI Taxonomy" id="1220924"/>
    <lineage>
        <taxon>Eukaryota</taxon>
        <taxon>Fungi</taxon>
        <taxon>Dikarya</taxon>
        <taxon>Ascomycota</taxon>
        <taxon>Pezizomycotina</taxon>
        <taxon>Eurotiomycetes</taxon>
        <taxon>Chaetothyriomycetidae</taxon>
        <taxon>Chaetothyriales</taxon>
        <taxon>Cyphellophoraceae</taxon>
        <taxon>Cyphellophora</taxon>
    </lineage>
</organism>
<feature type="compositionally biased region" description="Low complexity" evidence="7">
    <location>
        <begin position="398"/>
        <end position="407"/>
    </location>
</feature>
<feature type="compositionally biased region" description="Basic and acidic residues" evidence="7">
    <location>
        <begin position="475"/>
        <end position="484"/>
    </location>
</feature>
<feature type="compositionally biased region" description="Low complexity" evidence="7">
    <location>
        <begin position="423"/>
        <end position="437"/>
    </location>
</feature>
<sequence length="500" mass="55236">MSDDEADPELLALLAQSLGLGSRPEAPPSTGVLKSAEYVYDNALDVSISSQGSKAAAELLYHQLRRRQYSTREWAKHELHPKPSGGEATVNFIFIMNLLNFSFWSELPEGERFAVDYNGKRWTGYWSLVAALQRALDEGHPITTPSFWSTCSEDTISQIFRSTTAEPIPLLNERITLLRTASTVLSDPTTSPLALIDQANHSAARLVNLLTTHLPSCFADTTTYRGRTVHLHKRAQILVADLWACFNGSGLGAFDDIDTALTMFADYRVPQMLQRLGVLWYSPRLEGKVRRGEMLEAGSELEVEVRACSVWAVELLRREMERRGCGEWEVEVEDHDEDKEHVGSASASVDESRASEPHEGQAGDLQATTEATTGEQAAVTDETVDHSANSGTEDIRRANPPQTSNATAPPPPAAEPRNEAVDPSAAPASFQQAQPEQQKAKPAKKIQVKLNAVLLDYLLYDTAKEQEKLMLEETDAGGEREHGPDGPNVLPHHRTRSIWY</sequence>
<dbReference type="InterPro" id="IPR019438">
    <property type="entry name" value="Q_salvage"/>
</dbReference>
<accession>W2SBA1</accession>
<keyword evidence="1 6" id="KW-0378">Hydrolase</keyword>
<dbReference type="PANTHER" id="PTHR21314">
    <property type="entry name" value="QUEUOSINE 5'-PHOSPHATE N-GLYCOSYLASE_HYDROLASE-RELATED"/>
    <property type="match status" value="1"/>
</dbReference>
<feature type="region of interest" description="Disordered" evidence="7">
    <location>
        <begin position="329"/>
        <end position="444"/>
    </location>
</feature>
<evidence type="ECO:0000256" key="5">
    <source>
        <dbReference type="ARBA" id="ARBA00048204"/>
    </source>
</evidence>
<protein>
    <recommendedName>
        <fullName evidence="3 6">Queuosine 5'-phosphate N-glycosylase/hydrolase</fullName>
        <ecNumber evidence="6">3.2.2.-</ecNumber>
    </recommendedName>
    <alternativeName>
        <fullName evidence="4 6">Queuosine-nucleotide N-glycosylase/hydrolase</fullName>
    </alternativeName>
</protein>
<feature type="region of interest" description="Disordered" evidence="7">
    <location>
        <begin position="475"/>
        <end position="500"/>
    </location>
</feature>
<dbReference type="EMBL" id="KB822713">
    <property type="protein sequence ID" value="ETN45199.1"/>
    <property type="molecule type" value="Genomic_DNA"/>
</dbReference>
<dbReference type="RefSeq" id="XP_008712969.1">
    <property type="nucleotide sequence ID" value="XM_008714747.1"/>
</dbReference>
<dbReference type="InParanoid" id="W2SBA1"/>
<evidence type="ECO:0000256" key="6">
    <source>
        <dbReference type="RuleBase" id="RU365002"/>
    </source>
</evidence>
<comment type="similarity">
    <text evidence="2 6">Belongs to the QNG1 protein family.</text>
</comment>
<evidence type="ECO:0000256" key="4">
    <source>
        <dbReference type="ARBA" id="ARBA00035393"/>
    </source>
</evidence>
<dbReference type="PANTHER" id="PTHR21314:SF0">
    <property type="entry name" value="QUEUOSINE 5'-PHOSPHATE N-GLYCOSYLASE_HYDROLASE"/>
    <property type="match status" value="1"/>
</dbReference>